<evidence type="ECO:0000256" key="2">
    <source>
        <dbReference type="ARBA" id="ARBA00022475"/>
    </source>
</evidence>
<evidence type="ECO:0000313" key="7">
    <source>
        <dbReference type="EMBL" id="PLO71495.1"/>
    </source>
</evidence>
<comment type="subcellular location">
    <subcellularLocation>
        <location evidence="1">Cell membrane</location>
        <topology evidence="1">Multi-pass membrane protein</topology>
    </subcellularLocation>
</comment>
<accession>A0A2J5Q0N4</accession>
<dbReference type="EMBL" id="PIDR01000225">
    <property type="protein sequence ID" value="PLO71495.1"/>
    <property type="molecule type" value="Genomic_DNA"/>
</dbReference>
<gene>
    <name evidence="7" type="ORF">CWN49_09855</name>
</gene>
<keyword evidence="4 6" id="KW-1133">Transmembrane helix</keyword>
<sequence>AYPMLSLNFVWVTLAAWGIWREPVARRHWLGVGLIVVGIVILGSRI</sequence>
<comment type="caution">
    <text evidence="7">The sequence shown here is derived from an EMBL/GenBank/DDBJ whole genome shotgun (WGS) entry which is preliminary data.</text>
</comment>
<evidence type="ECO:0000256" key="1">
    <source>
        <dbReference type="ARBA" id="ARBA00004651"/>
    </source>
</evidence>
<feature type="transmembrane region" description="Helical" evidence="6">
    <location>
        <begin position="27"/>
        <end position="44"/>
    </location>
</feature>
<reference evidence="7 8" key="2">
    <citation type="submission" date="2018-01" db="EMBL/GenBank/DDBJ databases">
        <title>Genomic study of Klebsiella pneumoniae.</title>
        <authorList>
            <person name="Yang Y."/>
            <person name="Bicalho R."/>
        </authorList>
    </citation>
    <scope>NUCLEOTIDE SEQUENCE [LARGE SCALE GENOMIC DNA]</scope>
    <source>
        <strain evidence="7 8">A10</strain>
    </source>
</reference>
<organism evidence="7 8">
    <name type="scientific">Klebsiella michiganensis</name>
    <dbReference type="NCBI Taxonomy" id="1134687"/>
    <lineage>
        <taxon>Bacteria</taxon>
        <taxon>Pseudomonadati</taxon>
        <taxon>Pseudomonadota</taxon>
        <taxon>Gammaproteobacteria</taxon>
        <taxon>Enterobacterales</taxon>
        <taxon>Enterobacteriaceae</taxon>
        <taxon>Klebsiella/Raoultella group</taxon>
        <taxon>Klebsiella</taxon>
    </lineage>
</organism>
<evidence type="ECO:0000256" key="5">
    <source>
        <dbReference type="ARBA" id="ARBA00023136"/>
    </source>
</evidence>
<feature type="non-terminal residue" evidence="7">
    <location>
        <position position="1"/>
    </location>
</feature>
<dbReference type="AlphaFoldDB" id="A0A2J5Q0N4"/>
<keyword evidence="2" id="KW-1003">Cell membrane</keyword>
<proteinExistence type="predicted"/>
<evidence type="ECO:0000256" key="6">
    <source>
        <dbReference type="SAM" id="Phobius"/>
    </source>
</evidence>
<dbReference type="SUPFAM" id="SSF103481">
    <property type="entry name" value="Multidrug resistance efflux transporter EmrE"/>
    <property type="match status" value="1"/>
</dbReference>
<dbReference type="Gene3D" id="1.10.3730.20">
    <property type="match status" value="1"/>
</dbReference>
<dbReference type="Proteomes" id="UP000234667">
    <property type="component" value="Unassembled WGS sequence"/>
</dbReference>
<keyword evidence="5 6" id="KW-0472">Membrane</keyword>
<reference evidence="7 8" key="1">
    <citation type="submission" date="2017-11" db="EMBL/GenBank/DDBJ databases">
        <authorList>
            <person name="Han C.G."/>
        </authorList>
    </citation>
    <scope>NUCLEOTIDE SEQUENCE [LARGE SCALE GENOMIC DNA]</scope>
    <source>
        <strain evidence="7 8">A10</strain>
    </source>
</reference>
<dbReference type="InterPro" id="IPR037185">
    <property type="entry name" value="EmrE-like"/>
</dbReference>
<evidence type="ECO:0000256" key="3">
    <source>
        <dbReference type="ARBA" id="ARBA00022692"/>
    </source>
</evidence>
<name>A0A2J5Q0N4_9ENTR</name>
<keyword evidence="3 6" id="KW-0812">Transmembrane</keyword>
<protein>
    <submittedName>
        <fullName evidence="7">4-amino-4-deoxy-L-arabinose-phospho-UDP flippase</fullName>
    </submittedName>
</protein>
<evidence type="ECO:0000256" key="4">
    <source>
        <dbReference type="ARBA" id="ARBA00022989"/>
    </source>
</evidence>
<evidence type="ECO:0000313" key="8">
    <source>
        <dbReference type="Proteomes" id="UP000234667"/>
    </source>
</evidence>